<dbReference type="InterPro" id="IPR036652">
    <property type="entry name" value="YjeF_N_dom_sf"/>
</dbReference>
<evidence type="ECO:0000256" key="4">
    <source>
        <dbReference type="ARBA" id="ARBA00013129"/>
    </source>
</evidence>
<evidence type="ECO:0000256" key="10">
    <source>
        <dbReference type="ARBA" id="ARBA00023239"/>
    </source>
</evidence>
<comment type="cofactor">
    <cofactor evidence="1">
        <name>K(+)</name>
        <dbReference type="ChEBI" id="CHEBI:29103"/>
    </cofactor>
</comment>
<comment type="catalytic activity">
    <reaction evidence="14">
        <text>(6S)-NADPHX + ADP = AMP + phosphate + NADPH + H(+)</text>
        <dbReference type="Rhea" id="RHEA:32235"/>
        <dbReference type="ChEBI" id="CHEBI:15378"/>
        <dbReference type="ChEBI" id="CHEBI:43474"/>
        <dbReference type="ChEBI" id="CHEBI:57783"/>
        <dbReference type="ChEBI" id="CHEBI:64076"/>
        <dbReference type="ChEBI" id="CHEBI:456215"/>
        <dbReference type="ChEBI" id="CHEBI:456216"/>
        <dbReference type="EC" id="4.2.1.136"/>
    </reaction>
</comment>
<evidence type="ECO:0000256" key="6">
    <source>
        <dbReference type="ARBA" id="ARBA00022741"/>
    </source>
</evidence>
<comment type="catalytic activity">
    <reaction evidence="13">
        <text>(6S)-NADHX + ADP = AMP + phosphate + NADH + H(+)</text>
        <dbReference type="Rhea" id="RHEA:32223"/>
        <dbReference type="ChEBI" id="CHEBI:15378"/>
        <dbReference type="ChEBI" id="CHEBI:43474"/>
        <dbReference type="ChEBI" id="CHEBI:57945"/>
        <dbReference type="ChEBI" id="CHEBI:64074"/>
        <dbReference type="ChEBI" id="CHEBI:456215"/>
        <dbReference type="ChEBI" id="CHEBI:456216"/>
        <dbReference type="EC" id="4.2.1.136"/>
    </reaction>
</comment>
<dbReference type="GO" id="GO:0110051">
    <property type="term" value="P:metabolite repair"/>
    <property type="evidence" value="ECO:0007669"/>
    <property type="project" value="TreeGrafter"/>
</dbReference>
<dbReference type="GO" id="GO:0052856">
    <property type="term" value="F:NAD(P)HX epimerase activity"/>
    <property type="evidence" value="ECO:0007669"/>
    <property type="project" value="TreeGrafter"/>
</dbReference>
<evidence type="ECO:0000256" key="9">
    <source>
        <dbReference type="ARBA" id="ARBA00023027"/>
    </source>
</evidence>
<evidence type="ECO:0000256" key="2">
    <source>
        <dbReference type="ARBA" id="ARBA00006001"/>
    </source>
</evidence>
<dbReference type="SUPFAM" id="SSF53613">
    <property type="entry name" value="Ribokinase-like"/>
    <property type="match status" value="1"/>
</dbReference>
<dbReference type="EC" id="4.2.1.136" evidence="4"/>
<dbReference type="PROSITE" id="PS51383">
    <property type="entry name" value="YJEF_C_3"/>
    <property type="match status" value="1"/>
</dbReference>
<keyword evidence="9" id="KW-0520">NAD</keyword>
<protein>
    <recommendedName>
        <fullName evidence="5">Bifunctional NAD(P)H-hydrate repair enzyme Nnr</fullName>
        <ecNumber evidence="4">4.2.1.136</ecNumber>
    </recommendedName>
    <alternativeName>
        <fullName evidence="12">Nicotinamide nucleotide repair protein</fullName>
    </alternativeName>
</protein>
<dbReference type="Proteomes" id="UP000249066">
    <property type="component" value="Unassembled WGS sequence"/>
</dbReference>
<comment type="function">
    <text evidence="11">Bifunctional enzyme that catalyzes the epimerization of the S- and R-forms of NAD(P)HX and the dehydration of the S-form of NAD(P)HX at the expense of ADP, which is converted to AMP. This allows the repair of both epimers of NAD(P)HX, a damaged form of NAD(P)H that is a result of enzymatic or heat-dependent hydration.</text>
</comment>
<sequence length="358" mass="35398">PVGALAEATPAHILVDALFGTGLTRPLDAAVQADLARLAAGAAHRIAVDLPSGVATDDGAMLGRVPAFHQTITLGALKPAHLLQPSAAHCGLVLVGAIGVEAASPIRLIGKPRLARPLPGDHKYTRGLVAIVGGAMPGAGRLAAAAAAHAGAGYVMLAGEGGGRLPDAVVVRGGDALPAMLGDARLGALLIGPGLGRDARDALDGALAIEAPLVLDGDALRLVTPEVLAKRRASTILTPHEGEFQALFGALPGSKIDRALAAARNSGAVVIYKGVDTVIATPGGEAAVSGGASPWLSTAGTGDVLAGIVTAMAVRGLDPFAAARAGVWLHGEAARRAGPAFVADDLAQHLPGAIGSTL</sequence>
<evidence type="ECO:0000256" key="12">
    <source>
        <dbReference type="ARBA" id="ARBA00032624"/>
    </source>
</evidence>
<evidence type="ECO:0000256" key="5">
    <source>
        <dbReference type="ARBA" id="ARBA00018591"/>
    </source>
</evidence>
<dbReference type="CDD" id="cd01171">
    <property type="entry name" value="YXKO-related"/>
    <property type="match status" value="1"/>
</dbReference>
<dbReference type="GO" id="GO:0052855">
    <property type="term" value="F:ADP-dependent NAD(P)H-hydrate dehydratase activity"/>
    <property type="evidence" value="ECO:0007669"/>
    <property type="project" value="UniProtKB-EC"/>
</dbReference>
<keyword evidence="8" id="KW-0521">NADP</keyword>
<evidence type="ECO:0000256" key="1">
    <source>
        <dbReference type="ARBA" id="ARBA00001958"/>
    </source>
</evidence>
<dbReference type="InterPro" id="IPR004443">
    <property type="entry name" value="YjeF_N_dom"/>
</dbReference>
<dbReference type="Gene3D" id="3.40.50.10260">
    <property type="entry name" value="YjeF N-terminal domain"/>
    <property type="match status" value="1"/>
</dbReference>
<proteinExistence type="inferred from homology"/>
<dbReference type="EMBL" id="QFNN01000130">
    <property type="protein sequence ID" value="PZO87462.1"/>
    <property type="molecule type" value="Genomic_DNA"/>
</dbReference>
<gene>
    <name evidence="17" type="ORF">DI623_14665</name>
</gene>
<reference evidence="17 18" key="1">
    <citation type="submission" date="2017-08" db="EMBL/GenBank/DDBJ databases">
        <title>Infants hospitalized years apart are colonized by the same room-sourced microbial strains.</title>
        <authorList>
            <person name="Brooks B."/>
            <person name="Olm M.R."/>
            <person name="Firek B.A."/>
            <person name="Baker R."/>
            <person name="Thomas B.C."/>
            <person name="Morowitz M.J."/>
            <person name="Banfield J.F."/>
        </authorList>
    </citation>
    <scope>NUCLEOTIDE SEQUENCE [LARGE SCALE GENOMIC DNA]</scope>
    <source>
        <strain evidence="17">S2_018_000_R2_101</strain>
    </source>
</reference>
<comment type="similarity">
    <text evidence="2">In the N-terminal section; belongs to the NnrE/AIBP family.</text>
</comment>
<organism evidence="17 18">
    <name type="scientific">Sphingomonas sanxanigenens</name>
    <dbReference type="NCBI Taxonomy" id="397260"/>
    <lineage>
        <taxon>Bacteria</taxon>
        <taxon>Pseudomonadati</taxon>
        <taxon>Pseudomonadota</taxon>
        <taxon>Alphaproteobacteria</taxon>
        <taxon>Sphingomonadales</taxon>
        <taxon>Sphingomonadaceae</taxon>
        <taxon>Sphingomonas</taxon>
    </lineage>
</organism>
<feature type="domain" description="YjeF N-terminal" evidence="16">
    <location>
        <begin position="1"/>
        <end position="106"/>
    </location>
</feature>
<keyword evidence="6" id="KW-0547">Nucleotide-binding</keyword>
<dbReference type="AlphaFoldDB" id="A0A2W5A2F2"/>
<evidence type="ECO:0000313" key="18">
    <source>
        <dbReference type="Proteomes" id="UP000249066"/>
    </source>
</evidence>
<evidence type="ECO:0000256" key="13">
    <source>
        <dbReference type="ARBA" id="ARBA00048238"/>
    </source>
</evidence>
<feature type="non-terminal residue" evidence="17">
    <location>
        <position position="1"/>
    </location>
</feature>
<evidence type="ECO:0000256" key="3">
    <source>
        <dbReference type="ARBA" id="ARBA00009524"/>
    </source>
</evidence>
<dbReference type="InterPro" id="IPR000631">
    <property type="entry name" value="CARKD"/>
</dbReference>
<dbReference type="PANTHER" id="PTHR12592">
    <property type="entry name" value="ATP-DEPENDENT (S)-NAD(P)H-HYDRATE DEHYDRATASE FAMILY MEMBER"/>
    <property type="match status" value="1"/>
</dbReference>
<evidence type="ECO:0000259" key="16">
    <source>
        <dbReference type="PROSITE" id="PS51385"/>
    </source>
</evidence>
<evidence type="ECO:0000256" key="7">
    <source>
        <dbReference type="ARBA" id="ARBA00022840"/>
    </source>
</evidence>
<evidence type="ECO:0000256" key="14">
    <source>
        <dbReference type="ARBA" id="ARBA00049209"/>
    </source>
</evidence>
<dbReference type="PROSITE" id="PS01050">
    <property type="entry name" value="YJEF_C_2"/>
    <property type="match status" value="1"/>
</dbReference>
<feature type="domain" description="YjeF C-terminal" evidence="15">
    <location>
        <begin position="106"/>
        <end position="357"/>
    </location>
</feature>
<comment type="similarity">
    <text evidence="3">In the C-terminal section; belongs to the NnrD/CARKD family.</text>
</comment>
<dbReference type="Pfam" id="PF03853">
    <property type="entry name" value="YjeF_N"/>
    <property type="match status" value="1"/>
</dbReference>
<name>A0A2W5A2F2_9SPHN</name>
<dbReference type="InterPro" id="IPR017953">
    <property type="entry name" value="Carbohydrate_kinase_pred_CS"/>
</dbReference>
<dbReference type="GO" id="GO:0005524">
    <property type="term" value="F:ATP binding"/>
    <property type="evidence" value="ECO:0007669"/>
    <property type="project" value="UniProtKB-KW"/>
</dbReference>
<keyword evidence="7" id="KW-0067">ATP-binding</keyword>
<dbReference type="PROSITE" id="PS51385">
    <property type="entry name" value="YJEF_N"/>
    <property type="match status" value="1"/>
</dbReference>
<dbReference type="NCBIfam" id="TIGR00196">
    <property type="entry name" value="yjeF_cterm"/>
    <property type="match status" value="1"/>
</dbReference>
<dbReference type="PANTHER" id="PTHR12592:SF0">
    <property type="entry name" value="ATP-DEPENDENT (S)-NAD(P)H-HYDRATE DEHYDRATASE"/>
    <property type="match status" value="1"/>
</dbReference>
<evidence type="ECO:0000256" key="8">
    <source>
        <dbReference type="ARBA" id="ARBA00022857"/>
    </source>
</evidence>
<evidence type="ECO:0000259" key="15">
    <source>
        <dbReference type="PROSITE" id="PS51383"/>
    </source>
</evidence>
<accession>A0A2W5A2F2</accession>
<evidence type="ECO:0000313" key="17">
    <source>
        <dbReference type="EMBL" id="PZO87462.1"/>
    </source>
</evidence>
<keyword evidence="10" id="KW-0456">Lyase</keyword>
<dbReference type="SUPFAM" id="SSF64153">
    <property type="entry name" value="YjeF N-terminal domain-like"/>
    <property type="match status" value="1"/>
</dbReference>
<dbReference type="Pfam" id="PF01256">
    <property type="entry name" value="Carb_kinase"/>
    <property type="match status" value="1"/>
</dbReference>
<dbReference type="Gene3D" id="3.40.1190.20">
    <property type="match status" value="1"/>
</dbReference>
<comment type="caution">
    <text evidence="17">The sequence shown here is derived from an EMBL/GenBank/DDBJ whole genome shotgun (WGS) entry which is preliminary data.</text>
</comment>
<dbReference type="InterPro" id="IPR029056">
    <property type="entry name" value="Ribokinase-like"/>
</dbReference>
<evidence type="ECO:0000256" key="11">
    <source>
        <dbReference type="ARBA" id="ARBA00025153"/>
    </source>
</evidence>
<dbReference type="HAMAP" id="MF_01965">
    <property type="entry name" value="NADHX_dehydratase"/>
    <property type="match status" value="1"/>
</dbReference>